<dbReference type="Gene3D" id="3.10.620.30">
    <property type="match status" value="1"/>
</dbReference>
<dbReference type="AlphaFoldDB" id="A0A3Q0L133"/>
<evidence type="ECO:0000256" key="1">
    <source>
        <dbReference type="SAM" id="SignalP"/>
    </source>
</evidence>
<dbReference type="EMBL" id="AE016795">
    <property type="protein sequence ID" value="AAO08571.1"/>
    <property type="molecule type" value="Genomic_DNA"/>
</dbReference>
<dbReference type="SUPFAM" id="SSF54001">
    <property type="entry name" value="Cysteine proteinases"/>
    <property type="match status" value="1"/>
</dbReference>
<name>A0A3Q0L133_VIBVU</name>
<feature type="domain" description="DUF3857" evidence="2">
    <location>
        <begin position="68"/>
        <end position="224"/>
    </location>
</feature>
<reference evidence="4" key="1">
    <citation type="submission" date="2002-12" db="EMBL/GenBank/DDBJ databases">
        <title>Complete genome sequence of Vibrio vulnificus CMCP6.</title>
        <authorList>
            <person name="Rhee J.H."/>
            <person name="Kim S.Y."/>
            <person name="Chung S.S."/>
            <person name="Kim J.J."/>
            <person name="Moon Y.H."/>
            <person name="Jeong H."/>
            <person name="Choy H.E."/>
        </authorList>
    </citation>
    <scope>NUCLEOTIDE SEQUENCE [LARGE SCALE GENOMIC DNA]</scope>
    <source>
        <strain evidence="4">CMCP6</strain>
    </source>
</reference>
<dbReference type="InterPro" id="IPR038765">
    <property type="entry name" value="Papain-like_cys_pep_sf"/>
</dbReference>
<organism evidence="3 4">
    <name type="scientific">Vibrio vulnificus (strain CMCP6)</name>
    <dbReference type="NCBI Taxonomy" id="216895"/>
    <lineage>
        <taxon>Bacteria</taxon>
        <taxon>Pseudomonadati</taxon>
        <taxon>Pseudomonadota</taxon>
        <taxon>Gammaproteobacteria</taxon>
        <taxon>Vibrionales</taxon>
        <taxon>Vibrionaceae</taxon>
        <taxon>Vibrio</taxon>
    </lineage>
</organism>
<feature type="chain" id="PRO_5017981014" evidence="1">
    <location>
        <begin position="20"/>
        <end position="652"/>
    </location>
</feature>
<protein>
    <submittedName>
        <fullName evidence="3">Transglutaminase-like enzyme</fullName>
    </submittedName>
</protein>
<dbReference type="KEGG" id="vvu:VV1_0027"/>
<dbReference type="Pfam" id="PF12969">
    <property type="entry name" value="DUF3857"/>
    <property type="match status" value="1"/>
</dbReference>
<feature type="signal peptide" evidence="1">
    <location>
        <begin position="1"/>
        <end position="19"/>
    </location>
</feature>
<evidence type="ECO:0000259" key="2">
    <source>
        <dbReference type="Pfam" id="PF12969"/>
    </source>
</evidence>
<keyword evidence="1" id="KW-0732">Signal</keyword>
<dbReference type="Proteomes" id="UP000002275">
    <property type="component" value="Chromosome I"/>
</dbReference>
<reference evidence="3 4" key="2">
    <citation type="journal article" date="2003" name="Infect. Immun.">
        <title>Characterization and pathogenic significance of Vibrio vulnificus antigens preferentially expressed in septicemic patients.</title>
        <authorList>
            <person name="Kim Y.R."/>
            <person name="Lee S.E."/>
            <person name="Kim C.M."/>
            <person name="Kim S.Y."/>
            <person name="Shin E.K."/>
            <person name="Shin D.H."/>
            <person name="Chung S.S."/>
            <person name="Choy H.E."/>
            <person name="Progulske-Fox A."/>
            <person name="Hillman J.D."/>
            <person name="Handfield M."/>
            <person name="Rhee J.H."/>
        </authorList>
    </citation>
    <scope>NUCLEOTIDE SEQUENCE [LARGE SCALE GENOMIC DNA]</scope>
    <source>
        <strain evidence="3 4">CMCP6</strain>
    </source>
</reference>
<sequence>MKFVWSVWLLLAASFSLFAGESLVLTPTPEWVVKQTFDKENRRDRVDGSIFLLVDKQYNFTLPKPMMYTHYATKSVNSKGVEDNSQISISFDPHYEKVLFHHVDVWRDGQRIDKSREVELKRFKQESDLEKLLYNGTETYYLVLKNVQVGDIIDYSFSIEGANPVFGDKFDTWVRLGWSVPVAKVYARSLVPVDKGFTITRVGNSEFGSLTHRQVGAMEEYVFEDGRRAYDFDEKDQPSWFIPYPYINVSNYDNWQEVAQWALPLYPNSTSGRLFAKELELLKALPSKEAQIMAAIKLSQQKIRYLGIENGIGSHAPRLPEQILEQGYGDCKDKSLLLATLLNQLGVEAYPALVSTVHREKLNEQLPGHSAFDHVIVNFFHQGIEYWVDPTVTEQGDALDSIVQSELGYALVIKPESIWLSEMNVNNTNQITSSVEYQFKHQKEGDSTMKITTLYEGHQAERMRRYLTANSMDTVMGEYEDYYSRFYQSVYAAEEFEYQDDPQSNVVTMVETYVLENPWMEGDENTVRVEVTADIINNSLYAPEAQNRKTPYYVGSPLMIEQNIVVNLPDRLKLEEEAFSVKNDTYSLDVSIKGDGEGLLQVLAPVYKKINMNYRYQRKASSVSVDELPKYIKETKQANEFMTYYFSYAKGK</sequence>
<proteinExistence type="predicted"/>
<dbReference type="Gene3D" id="2.60.40.3140">
    <property type="match status" value="1"/>
</dbReference>
<evidence type="ECO:0000313" key="4">
    <source>
        <dbReference type="Proteomes" id="UP000002275"/>
    </source>
</evidence>
<accession>A0A3Q0L133</accession>
<reference evidence="3 4" key="3">
    <citation type="journal article" date="2011" name="Mol. Syst. Biol.">
        <title>Integrative genome-scale metabolic analysis of Vibrio vulnificus for drug targeting and discovery.</title>
        <authorList>
            <person name="Kim H.U."/>
            <person name="Kim S.Y."/>
            <person name="Jeong H."/>
            <person name="Kim T.Y."/>
            <person name="Kim J.J."/>
            <person name="Choy H.E."/>
            <person name="Yi K.Y."/>
            <person name="Rhee J.H."/>
            <person name="Lee S.Y."/>
        </authorList>
    </citation>
    <scope>NUCLEOTIDE SEQUENCE [LARGE SCALE GENOMIC DNA]</scope>
    <source>
        <strain evidence="3 4">CMCP6</strain>
    </source>
</reference>
<dbReference type="InterPro" id="IPR024618">
    <property type="entry name" value="DUF3857"/>
</dbReference>
<dbReference type="RefSeq" id="WP_011078153.1">
    <property type="nucleotide sequence ID" value="NC_004459.3"/>
</dbReference>
<evidence type="ECO:0000313" key="3">
    <source>
        <dbReference type="EMBL" id="AAO08571.1"/>
    </source>
</evidence>
<gene>
    <name evidence="3" type="ordered locus">VV1_0027</name>
</gene>